<keyword evidence="5" id="KW-0963">Cytoplasm</keyword>
<proteinExistence type="inferred from homology"/>
<dbReference type="InterPro" id="IPR039589">
    <property type="entry name" value="TBCC1"/>
</dbReference>
<evidence type="ECO:0000256" key="1">
    <source>
        <dbReference type="ARBA" id="ARBA00004300"/>
    </source>
</evidence>
<dbReference type="GeneTree" id="ENSGT00470000042284"/>
<dbReference type="SMART" id="SM00673">
    <property type="entry name" value="CARP"/>
    <property type="match status" value="2"/>
</dbReference>
<evidence type="ECO:0000313" key="11">
    <source>
        <dbReference type="Proteomes" id="UP000028761"/>
    </source>
</evidence>
<organism evidence="10 11">
    <name type="scientific">Papio anubis</name>
    <name type="common">Olive baboon</name>
    <dbReference type="NCBI Taxonomy" id="9555"/>
    <lineage>
        <taxon>Eukaryota</taxon>
        <taxon>Metazoa</taxon>
        <taxon>Chordata</taxon>
        <taxon>Craniata</taxon>
        <taxon>Vertebrata</taxon>
        <taxon>Euteleostomi</taxon>
        <taxon>Mammalia</taxon>
        <taxon>Eutheria</taxon>
        <taxon>Euarchontoglires</taxon>
        <taxon>Primates</taxon>
        <taxon>Haplorrhini</taxon>
        <taxon>Catarrhini</taxon>
        <taxon>Cercopithecidae</taxon>
        <taxon>Cercopithecinae</taxon>
        <taxon>Papio</taxon>
    </lineage>
</organism>
<dbReference type="ExpressionAtlas" id="A0A2I3LVU1">
    <property type="expression patterns" value="baseline"/>
</dbReference>
<accession>A0A2I3LVU1</accession>
<dbReference type="PROSITE" id="PS51329">
    <property type="entry name" value="C_CAP_COFACTOR_C"/>
    <property type="match status" value="1"/>
</dbReference>
<dbReference type="Ensembl" id="ENSPANT00000050652.2">
    <property type="protein sequence ID" value="ENSPANP00000027572.2"/>
    <property type="gene ID" value="ENSPANG00000003499.3"/>
</dbReference>
<dbReference type="GO" id="GO:0031616">
    <property type="term" value="C:spindle pole centrosome"/>
    <property type="evidence" value="ECO:0007669"/>
    <property type="project" value="Ensembl"/>
</dbReference>
<comment type="subcellular location">
    <subcellularLocation>
        <location evidence="1">Cytoplasm</location>
        <location evidence="1">Cytoskeleton</location>
        <location evidence="1">Microtubule organizing center</location>
        <location evidence="1">Centrosome</location>
    </subcellularLocation>
    <subcellularLocation>
        <location evidence="2">Cytoplasm</location>
        <location evidence="2">Cytoskeleton</location>
        <location evidence="2">Spindle pole</location>
    </subcellularLocation>
</comment>
<dbReference type="PANTHER" id="PTHR16052:SF0">
    <property type="entry name" value="TBCC DOMAIN-CONTAINING PROTEIN 1"/>
    <property type="match status" value="1"/>
</dbReference>
<dbReference type="InterPro" id="IPR017901">
    <property type="entry name" value="C-CAP_CF_C-like"/>
</dbReference>
<evidence type="ECO:0000256" key="5">
    <source>
        <dbReference type="ARBA" id="ARBA00022490"/>
    </source>
</evidence>
<dbReference type="InterPro" id="IPR036223">
    <property type="entry name" value="CAP_C_sf"/>
</dbReference>
<dbReference type="SUPFAM" id="SSF69340">
    <property type="entry name" value="C-terminal domain of adenylylcyclase associated protein"/>
    <property type="match status" value="1"/>
</dbReference>
<reference evidence="10" key="2">
    <citation type="submission" date="2025-08" db="UniProtKB">
        <authorList>
            <consortium name="Ensembl"/>
        </authorList>
    </citation>
    <scope>IDENTIFICATION</scope>
</reference>
<feature type="region of interest" description="Disordered" evidence="8">
    <location>
        <begin position="131"/>
        <end position="158"/>
    </location>
</feature>
<dbReference type="GO" id="GO:0051661">
    <property type="term" value="P:maintenance of centrosome location"/>
    <property type="evidence" value="ECO:0007669"/>
    <property type="project" value="Ensembl"/>
</dbReference>
<comment type="similarity">
    <text evidence="3">Belongs to the TBCC family.</text>
</comment>
<dbReference type="GO" id="GO:0030334">
    <property type="term" value="P:regulation of cell migration"/>
    <property type="evidence" value="ECO:0007669"/>
    <property type="project" value="Ensembl"/>
</dbReference>
<evidence type="ECO:0000313" key="10">
    <source>
        <dbReference type="Ensembl" id="ENSPANP00000027572.2"/>
    </source>
</evidence>
<dbReference type="AlphaFoldDB" id="A0A2I3LVU1"/>
<comment type="function">
    <text evidence="7">Plays a role in the regulation of centrosome and Golgi apparatus positioning, with consequences on cell shape and cell migration.</text>
</comment>
<evidence type="ECO:0000256" key="8">
    <source>
        <dbReference type="SAM" id="MobiDB-lite"/>
    </source>
</evidence>
<dbReference type="Bgee" id="ENSPANG00000003499">
    <property type="expression patterns" value="Expressed in optic disc and 64 other cell types or tissues"/>
</dbReference>
<sequence>MRYSSNRQKVLRFCGAMVPLSRVLSHTLLTASAAASARQPTQPCEAPHTRGRVGLLLGPQRQLASPHLCRSTSRESQVPVREDPGTREPIVAPDITRGRRLKANQRSTLHLRGGTGSQLGFRTAVADLDQLEEETSEGRAAAGTRSARATPSRRKLRNGRGLVRVRAPEVHEILPTHPLPRTFHQSGGSSPAPTNCGREVFSVFQVWNFIHTQLRAECGSRMREQRQNERGQLFPNCTSDALLRTLILRSPSNSISLGKATVMTDRLKCGFGLHRFSVLSVDTLQFLLFLYIQQLNKVSLRTSLIGEEWPSPRSRSQSPDLTEKSNCHNKNWNDYSHQAFVYDHLSDLLELLLDPEQLTASFHSTHSSLVSREAVVALSFLIEGTISRVRKVYPLHELALWQPLHADSGFSKISKTFSFYKLETWLRSCLTGNPFGTSACLKSGKKLAWAHQVEGTTKRAKIACNTHVAPRMHRLVVMSQVYKQTLAKSSDTLVGAHVKIHRCNESFIYLLSPLRSVTIEKCRNSIFVLGPVGTTLHLHSCDNVKVIAVCRRLSISSTTACIFHILTPTRPLILSGNQTVTFAPFHTHYPMLEDHMARTGLATVPNYWDNPMVVCRENSDTSVFRLLPPCEFYVFIIPFEMEGDTTEIPGGLPSVYQKALGQREQKIQIWQKTVKEAHLTKDQRKQFQVLVENKFYEWLINTGHRQQLDSLVPPAAGSKQAAG</sequence>
<dbReference type="GO" id="GO:0051684">
    <property type="term" value="P:maintenance of Golgi location"/>
    <property type="evidence" value="ECO:0007669"/>
    <property type="project" value="Ensembl"/>
</dbReference>
<evidence type="ECO:0000259" key="9">
    <source>
        <dbReference type="PROSITE" id="PS51329"/>
    </source>
</evidence>
<keyword evidence="6" id="KW-0206">Cytoskeleton</keyword>
<dbReference type="Pfam" id="PF07986">
    <property type="entry name" value="TBCC"/>
    <property type="match status" value="1"/>
</dbReference>
<evidence type="ECO:0000256" key="4">
    <source>
        <dbReference type="ARBA" id="ARBA00017559"/>
    </source>
</evidence>
<keyword evidence="11" id="KW-1185">Reference proteome</keyword>
<dbReference type="InterPro" id="IPR006599">
    <property type="entry name" value="CARP_motif"/>
</dbReference>
<dbReference type="InterPro" id="IPR016098">
    <property type="entry name" value="CAP/MinC_C"/>
</dbReference>
<dbReference type="PANTHER" id="PTHR16052">
    <property type="entry name" value="TBCC DOMAIN-CONTAINING PROTEIN 1"/>
    <property type="match status" value="1"/>
</dbReference>
<reference evidence="10 11" key="1">
    <citation type="submission" date="2012-03" db="EMBL/GenBank/DDBJ databases">
        <title>Whole Genome Assembly of Papio anubis.</title>
        <authorList>
            <person name="Liu Y.L."/>
            <person name="Abraham K.A."/>
            <person name="Akbar H.A."/>
            <person name="Ali S.A."/>
            <person name="Anosike U.A."/>
            <person name="Aqrawi P.A."/>
            <person name="Arias F.A."/>
            <person name="Attaway T.A."/>
            <person name="Awwad R.A."/>
            <person name="Babu C.B."/>
            <person name="Bandaranaike D.B."/>
            <person name="Battles P.B."/>
            <person name="Bell A.B."/>
            <person name="Beltran B.B."/>
            <person name="Berhane-Mersha D.B."/>
            <person name="Bess C.B."/>
            <person name="Bickham C.B."/>
            <person name="Bolden T.B."/>
            <person name="Carter K.C."/>
            <person name="Chau D.C."/>
            <person name="Chavez A.C."/>
            <person name="Clerc-Blankenburg K.C."/>
            <person name="Coyle M.C."/>
            <person name="Dao M.D."/>
            <person name="Davila M.L.D."/>
            <person name="Davy-Carroll L.D."/>
            <person name="Denson S.D."/>
            <person name="Dinh H.D."/>
            <person name="Fernandez S.F."/>
            <person name="Fernando P.F."/>
            <person name="Forbes L.F."/>
            <person name="Francis C.F."/>
            <person name="Francisco L.F."/>
            <person name="Fu Q.F."/>
            <person name="Garcia-Iii R.G."/>
            <person name="Garrett T.G."/>
            <person name="Gross S.G."/>
            <person name="Gubbala S.G."/>
            <person name="Hirani K.H."/>
            <person name="Hogues M.H."/>
            <person name="Hollins B.H."/>
            <person name="Jackson L.J."/>
            <person name="Javaid M.J."/>
            <person name="Jhangiani S.J."/>
            <person name="Johnson A.J."/>
            <person name="Johnson B.J."/>
            <person name="Jones J.J."/>
            <person name="Joshi V.J."/>
            <person name="Kalu J.K."/>
            <person name="Khan N.K."/>
            <person name="Korchina V.K."/>
            <person name="Kovar C.K."/>
            <person name="Lago L.L."/>
            <person name="Lara F.L."/>
            <person name="Le T.-K.L."/>
            <person name="Lee S.L."/>
            <person name="Legall-Iii F.L."/>
            <person name="Lemon S.L."/>
            <person name="Liu J.L."/>
            <person name="Liu Y.-S.L."/>
            <person name="Liyanage D.L."/>
            <person name="Lopez J.L."/>
            <person name="Lorensuhewa L.L."/>
            <person name="Mata R.M."/>
            <person name="Mathew T.M."/>
            <person name="Mercado C.M."/>
            <person name="Mercado I.M."/>
            <person name="Morales K.M."/>
            <person name="Morgan M.M."/>
            <person name="Munidasa M.M."/>
            <person name="Ngo D.N."/>
            <person name="Nguyen L.N."/>
            <person name="Nguyen T.N."/>
            <person name="Nguyen N.N."/>
            <person name="Obregon M.O."/>
            <person name="Okwuonu G.O."/>
            <person name="Ongeri F.O."/>
            <person name="Onwere C.O."/>
            <person name="Osifeso I.O."/>
            <person name="Parra A.P."/>
            <person name="Patil S.P."/>
            <person name="Perez A.P."/>
            <person name="Perez Y.P."/>
            <person name="Pham C.P."/>
            <person name="Pu L.-L.P."/>
            <person name="Puazo M.P."/>
            <person name="Quiroz J.Q."/>
            <person name="Rouhana J.R."/>
            <person name="Ruiz M.R."/>
            <person name="Ruiz S.-J.R."/>
            <person name="Saada N.S."/>
            <person name="Santibanez J.S."/>
            <person name="Scheel M.S."/>
            <person name="Schneider B.S."/>
            <person name="Simmons D.S."/>
            <person name="Sisson I.S."/>
            <person name="Tang L.-Y.T."/>
            <person name="Thornton R.T."/>
            <person name="Tisius J.T."/>
            <person name="Toledanes G.T."/>
            <person name="Trejos Z.T."/>
            <person name="Usmani K.U."/>
            <person name="Varghese R.V."/>
            <person name="Vattathil S.V."/>
            <person name="Vee V.V."/>
            <person name="Walker D.W."/>
            <person name="Weissenberger G.W."/>
            <person name="White C.W."/>
            <person name="Williams A.W."/>
            <person name="Woodworth J.W."/>
            <person name="Wright R.W."/>
            <person name="Zhu Y.Z."/>
            <person name="Han Y.H."/>
            <person name="Newsham I.N."/>
            <person name="Nazareth L.N."/>
            <person name="Worley K.W."/>
            <person name="Muzny D.M."/>
            <person name="Rogers J.R."/>
            <person name="Gibbs R.G."/>
        </authorList>
    </citation>
    <scope>NUCLEOTIDE SEQUENCE [LARGE SCALE GENOMIC DNA]</scope>
</reference>
<dbReference type="Proteomes" id="UP000028761">
    <property type="component" value="Chromosome 2"/>
</dbReference>
<protein>
    <recommendedName>
        <fullName evidence="4">TBCC domain-containing protein 1</fullName>
    </recommendedName>
</protein>
<dbReference type="FunFam" id="2.160.20.70:FF:000005">
    <property type="entry name" value="TBCC domain-containing protein 1"/>
    <property type="match status" value="1"/>
</dbReference>
<dbReference type="STRING" id="9555.ENSPANP00000027572"/>
<dbReference type="GO" id="GO:0008360">
    <property type="term" value="P:regulation of cell shape"/>
    <property type="evidence" value="ECO:0007669"/>
    <property type="project" value="Ensembl"/>
</dbReference>
<feature type="region of interest" description="Disordered" evidence="8">
    <location>
        <begin position="64"/>
        <end position="94"/>
    </location>
</feature>
<feature type="domain" description="C-CAP/cofactor C-like" evidence="9">
    <location>
        <begin position="456"/>
        <end position="601"/>
    </location>
</feature>
<evidence type="ECO:0000256" key="6">
    <source>
        <dbReference type="ARBA" id="ARBA00023212"/>
    </source>
</evidence>
<name>A0A2I3LVU1_PAPAN</name>
<reference evidence="10" key="3">
    <citation type="submission" date="2025-09" db="UniProtKB">
        <authorList>
            <consortium name="Ensembl"/>
        </authorList>
    </citation>
    <scope>IDENTIFICATION</scope>
</reference>
<evidence type="ECO:0000256" key="3">
    <source>
        <dbReference type="ARBA" id="ARBA00008848"/>
    </source>
</evidence>
<dbReference type="Gene3D" id="2.160.20.70">
    <property type="match status" value="1"/>
</dbReference>
<dbReference type="InterPro" id="IPR012945">
    <property type="entry name" value="Tubulin-bd_cofactor_C_dom"/>
</dbReference>
<evidence type="ECO:0000256" key="7">
    <source>
        <dbReference type="ARBA" id="ARBA00058452"/>
    </source>
</evidence>
<feature type="compositionally biased region" description="Low complexity" evidence="8">
    <location>
        <begin position="138"/>
        <end position="150"/>
    </location>
</feature>
<evidence type="ECO:0000256" key="2">
    <source>
        <dbReference type="ARBA" id="ARBA00004647"/>
    </source>
</evidence>
<gene>
    <name evidence="10" type="primary">TBCCD1</name>
</gene>